<evidence type="ECO:0000313" key="2">
    <source>
        <dbReference type="EMBL" id="TNN38951.1"/>
    </source>
</evidence>
<proteinExistence type="predicted"/>
<reference evidence="2 3" key="1">
    <citation type="submission" date="2019-03" db="EMBL/GenBank/DDBJ databases">
        <title>First draft genome of Liparis tanakae, snailfish: a comprehensive survey of snailfish specific genes.</title>
        <authorList>
            <person name="Kim W."/>
            <person name="Song I."/>
            <person name="Jeong J.-H."/>
            <person name="Kim D."/>
            <person name="Kim S."/>
            <person name="Ryu S."/>
            <person name="Song J.Y."/>
            <person name="Lee S.K."/>
        </authorList>
    </citation>
    <scope>NUCLEOTIDE SEQUENCE [LARGE SCALE GENOMIC DNA]</scope>
    <source>
        <tissue evidence="2">Muscle</tissue>
    </source>
</reference>
<keyword evidence="3" id="KW-1185">Reference proteome</keyword>
<evidence type="ECO:0000313" key="3">
    <source>
        <dbReference type="Proteomes" id="UP000314294"/>
    </source>
</evidence>
<evidence type="ECO:0000256" key="1">
    <source>
        <dbReference type="SAM" id="MobiDB-lite"/>
    </source>
</evidence>
<accession>A0A4Z2FD98</accession>
<feature type="compositionally biased region" description="Basic and acidic residues" evidence="1">
    <location>
        <begin position="91"/>
        <end position="107"/>
    </location>
</feature>
<dbReference type="AlphaFoldDB" id="A0A4Z2FD98"/>
<protein>
    <submittedName>
        <fullName evidence="2">Uncharacterized protein</fullName>
    </submittedName>
</protein>
<dbReference type="Proteomes" id="UP000314294">
    <property type="component" value="Unassembled WGS sequence"/>
</dbReference>
<feature type="compositionally biased region" description="Basic and acidic residues" evidence="1">
    <location>
        <begin position="22"/>
        <end position="69"/>
    </location>
</feature>
<dbReference type="EMBL" id="SRLO01001322">
    <property type="protein sequence ID" value="TNN38951.1"/>
    <property type="molecule type" value="Genomic_DNA"/>
</dbReference>
<name>A0A4Z2FD98_9TELE</name>
<gene>
    <name evidence="2" type="ORF">EYF80_050877</name>
</gene>
<comment type="caution">
    <text evidence="2">The sequence shown here is derived from an EMBL/GenBank/DDBJ whole genome shotgun (WGS) entry which is preliminary data.</text>
</comment>
<feature type="region of interest" description="Disordered" evidence="1">
    <location>
        <begin position="17"/>
        <end position="107"/>
    </location>
</feature>
<sequence length="147" mass="16571">MSATFWKASRKAPVTTMVVLKQTDRRTLNSDDRANGPDRDRKPQVPGYRVEKGSDDTKPPRGDARRSESRVSGYDGRGAPPETRSLLRSLACRDEPSRKQGRRRGAEELRFPRLLVNKKWASPGVDESGLAHFGRSPSWTRLQIVLN</sequence>
<organism evidence="2 3">
    <name type="scientific">Liparis tanakae</name>
    <name type="common">Tanaka's snailfish</name>
    <dbReference type="NCBI Taxonomy" id="230148"/>
    <lineage>
        <taxon>Eukaryota</taxon>
        <taxon>Metazoa</taxon>
        <taxon>Chordata</taxon>
        <taxon>Craniata</taxon>
        <taxon>Vertebrata</taxon>
        <taxon>Euteleostomi</taxon>
        <taxon>Actinopterygii</taxon>
        <taxon>Neopterygii</taxon>
        <taxon>Teleostei</taxon>
        <taxon>Neoteleostei</taxon>
        <taxon>Acanthomorphata</taxon>
        <taxon>Eupercaria</taxon>
        <taxon>Perciformes</taxon>
        <taxon>Cottioidei</taxon>
        <taxon>Cottales</taxon>
        <taxon>Liparidae</taxon>
        <taxon>Liparis</taxon>
    </lineage>
</organism>